<keyword evidence="4" id="KW-1003">Cell membrane</keyword>
<evidence type="ECO:0000259" key="10">
    <source>
        <dbReference type="PROSITE" id="PS50893"/>
    </source>
</evidence>
<dbReference type="PROSITE" id="PS00211">
    <property type="entry name" value="ABC_TRANSPORTER_1"/>
    <property type="match status" value="2"/>
</dbReference>
<evidence type="ECO:0000256" key="6">
    <source>
        <dbReference type="ARBA" id="ARBA00022840"/>
    </source>
</evidence>
<dbReference type="Proteomes" id="UP001624684">
    <property type="component" value="Unassembled WGS sequence"/>
</dbReference>
<evidence type="ECO:0000256" key="5">
    <source>
        <dbReference type="ARBA" id="ARBA00022741"/>
    </source>
</evidence>
<feature type="domain" description="ABC transporter" evidence="10">
    <location>
        <begin position="282"/>
        <end position="527"/>
    </location>
</feature>
<comment type="similarity">
    <text evidence="2">Belongs to the ABC transporter superfamily.</text>
</comment>
<dbReference type="PANTHER" id="PTHR43297:SF2">
    <property type="entry name" value="DIPEPTIDE TRANSPORT ATP-BINDING PROTEIN DPPD"/>
    <property type="match status" value="1"/>
</dbReference>
<dbReference type="Pfam" id="PF08352">
    <property type="entry name" value="oligo_HPY"/>
    <property type="match status" value="2"/>
</dbReference>
<sequence>MMKLLEVKNLDVYLKTDEELVHAVKSLSFELESGRTLAIVGESGSGKSVTSMAIMRLLPKNIVSHSDQSSVLFEGEEILTKTDKQMRSIRGKRIGMIFQEPMTSLNPYVKIGQQVSEAVLIHNPGMSKAQANELALKTLEKVNIPNADKKMNCYPHEFSGGQLQRIMIAMAIINEPDLLIADEPTTALDVTTQAEILDLMRELQRDMGMAIILISHDLRLVKRYSDDVCVMQHGVIIERGTTQSVFNNPQHPYTVELLTPIPHSQKPAISDDAPRIITADDVKVDYVIKRNFLGKPVQVFNAVKGISLDLKVGETLGIVGESGSGKSTLGRAIMQIVESSGDIRFHGKDIRTLSNDERQSLKNDMQMVFQDPFNSLSPRLTVGEIIAEGLTVHRPQMSAAERRERVANMLTEVNLSPSMINRYPHEFSGGQRQRIAIARAIILEPKFVLLDEPTSALDRSTQIKVVELLNDLQEKYDLSYIFISHDLSVVQALSDRVIVMSQGRVVEMGSAEQIFKNPQEEYTKILVQASNLS</sequence>
<dbReference type="EMBL" id="JBJJXE010000001">
    <property type="protein sequence ID" value="MFL1731519.1"/>
    <property type="molecule type" value="Genomic_DNA"/>
</dbReference>
<comment type="caution">
    <text evidence="11">The sequence shown here is derived from an EMBL/GenBank/DDBJ whole genome shotgun (WGS) entry which is preliminary data.</text>
</comment>
<keyword evidence="7" id="KW-0472">Membrane</keyword>
<dbReference type="PROSITE" id="PS50893">
    <property type="entry name" value="ABC_TRANSPORTER_2"/>
    <property type="match status" value="2"/>
</dbReference>
<evidence type="ECO:0000256" key="7">
    <source>
        <dbReference type="ARBA" id="ARBA00023136"/>
    </source>
</evidence>
<dbReference type="InterPro" id="IPR003593">
    <property type="entry name" value="AAA+_ATPase"/>
</dbReference>
<dbReference type="InterPro" id="IPR027417">
    <property type="entry name" value="P-loop_NTPase"/>
</dbReference>
<dbReference type="PANTHER" id="PTHR43297">
    <property type="entry name" value="OLIGOPEPTIDE TRANSPORT ATP-BINDING PROTEIN APPD"/>
    <property type="match status" value="1"/>
</dbReference>
<feature type="domain" description="ABC transporter" evidence="10">
    <location>
        <begin position="7"/>
        <end position="258"/>
    </location>
</feature>
<comment type="subcellular location">
    <subcellularLocation>
        <location evidence="1">Cell inner membrane</location>
        <topology evidence="1">Peripheral membrane protein</topology>
    </subcellularLocation>
</comment>
<name>A0ABW8U651_9GAMM</name>
<evidence type="ECO:0000313" key="11">
    <source>
        <dbReference type="EMBL" id="MFL1731519.1"/>
    </source>
</evidence>
<evidence type="ECO:0000256" key="4">
    <source>
        <dbReference type="ARBA" id="ARBA00022475"/>
    </source>
</evidence>
<accession>A0ABW8U651</accession>
<dbReference type="InterPro" id="IPR050388">
    <property type="entry name" value="ABC_Ni/Peptide_Import"/>
</dbReference>
<dbReference type="RefSeq" id="WP_249098631.1">
    <property type="nucleotide sequence ID" value="NZ_JAMBAQ010000003.1"/>
</dbReference>
<evidence type="ECO:0000313" key="12">
    <source>
        <dbReference type="Proteomes" id="UP001624684"/>
    </source>
</evidence>
<keyword evidence="3" id="KW-0813">Transport</keyword>
<evidence type="ECO:0000256" key="9">
    <source>
        <dbReference type="ARBA" id="ARBA00047356"/>
    </source>
</evidence>
<dbReference type="GO" id="GO:0005524">
    <property type="term" value="F:ATP binding"/>
    <property type="evidence" value="ECO:0007669"/>
    <property type="project" value="UniProtKB-KW"/>
</dbReference>
<keyword evidence="12" id="KW-1185">Reference proteome</keyword>
<comment type="catalytic activity">
    <reaction evidence="9">
        <text>a dipeptide(out) + ATP + H2O = a dipeptide(in) + ADP + phosphate + H(+)</text>
        <dbReference type="Rhea" id="RHEA:23120"/>
        <dbReference type="ChEBI" id="CHEBI:15377"/>
        <dbReference type="ChEBI" id="CHEBI:15378"/>
        <dbReference type="ChEBI" id="CHEBI:30616"/>
        <dbReference type="ChEBI" id="CHEBI:43474"/>
        <dbReference type="ChEBI" id="CHEBI:90799"/>
        <dbReference type="ChEBI" id="CHEBI:456216"/>
        <dbReference type="EC" id="7.4.2.9"/>
    </reaction>
</comment>
<dbReference type="Gene3D" id="3.40.50.300">
    <property type="entry name" value="P-loop containing nucleotide triphosphate hydrolases"/>
    <property type="match status" value="2"/>
</dbReference>
<dbReference type="EC" id="7.4.2.9" evidence="8"/>
<evidence type="ECO:0000256" key="8">
    <source>
        <dbReference type="ARBA" id="ARBA00038852"/>
    </source>
</evidence>
<dbReference type="NCBIfam" id="NF008453">
    <property type="entry name" value="PRK11308.1"/>
    <property type="match status" value="2"/>
</dbReference>
<dbReference type="CDD" id="cd03257">
    <property type="entry name" value="ABC_NikE_OppD_transporters"/>
    <property type="match status" value="2"/>
</dbReference>
<keyword evidence="6 11" id="KW-0067">ATP-binding</keyword>
<dbReference type="InterPro" id="IPR013563">
    <property type="entry name" value="Oligopep_ABC_C"/>
</dbReference>
<reference evidence="11 12" key="1">
    <citation type="submission" date="2024-11" db="EMBL/GenBank/DDBJ databases">
        <title>First Report of Moraxella oculi in Brazil in an Infectious Bovine Keratoconjunctivitis Outbreak.</title>
        <authorList>
            <person name="Carvalho C.V."/>
            <person name="Domingues R."/>
            <person name="Coutinho C."/>
            <person name="Honorio N.T.B.S."/>
            <person name="Faza D.R.L.R."/>
            <person name="Carvalho W.A."/>
            <person name="Machado A.B.F."/>
            <person name="Martins M.F."/>
            <person name="Gaspar E.B."/>
        </authorList>
    </citation>
    <scope>NUCLEOTIDE SEQUENCE [LARGE SCALE GENOMIC DNA]</scope>
    <source>
        <strain evidence="11 12">2117LE</strain>
    </source>
</reference>
<protein>
    <recommendedName>
        <fullName evidence="8">ABC-type dipeptide transporter</fullName>
        <ecNumber evidence="8">7.4.2.9</ecNumber>
    </recommendedName>
</protein>
<proteinExistence type="inferred from homology"/>
<keyword evidence="5" id="KW-0547">Nucleotide-binding</keyword>
<dbReference type="NCBIfam" id="NF007739">
    <property type="entry name" value="PRK10419.1"/>
    <property type="match status" value="2"/>
</dbReference>
<evidence type="ECO:0000256" key="1">
    <source>
        <dbReference type="ARBA" id="ARBA00004417"/>
    </source>
</evidence>
<dbReference type="SUPFAM" id="SSF52540">
    <property type="entry name" value="P-loop containing nucleoside triphosphate hydrolases"/>
    <property type="match status" value="2"/>
</dbReference>
<dbReference type="InterPro" id="IPR017871">
    <property type="entry name" value="ABC_transporter-like_CS"/>
</dbReference>
<dbReference type="SMART" id="SM00382">
    <property type="entry name" value="AAA"/>
    <property type="match status" value="2"/>
</dbReference>
<gene>
    <name evidence="11" type="ORF">ACJHVH_00665</name>
</gene>
<organism evidence="11 12">
    <name type="scientific">Moraxella oculi</name>
    <dbReference type="NCBI Taxonomy" id="2940516"/>
    <lineage>
        <taxon>Bacteria</taxon>
        <taxon>Pseudomonadati</taxon>
        <taxon>Pseudomonadota</taxon>
        <taxon>Gammaproteobacteria</taxon>
        <taxon>Moraxellales</taxon>
        <taxon>Moraxellaceae</taxon>
        <taxon>Moraxella</taxon>
    </lineage>
</organism>
<dbReference type="Pfam" id="PF00005">
    <property type="entry name" value="ABC_tran"/>
    <property type="match status" value="2"/>
</dbReference>
<evidence type="ECO:0000256" key="2">
    <source>
        <dbReference type="ARBA" id="ARBA00005417"/>
    </source>
</evidence>
<evidence type="ECO:0000256" key="3">
    <source>
        <dbReference type="ARBA" id="ARBA00022448"/>
    </source>
</evidence>
<dbReference type="InterPro" id="IPR003439">
    <property type="entry name" value="ABC_transporter-like_ATP-bd"/>
</dbReference>